<evidence type="ECO:0000313" key="4">
    <source>
        <dbReference type="Proteomes" id="UP000489961"/>
    </source>
</evidence>
<reference evidence="3 4" key="1">
    <citation type="submission" date="2020-02" db="EMBL/GenBank/DDBJ databases">
        <authorList>
            <person name="Chaudhuri R."/>
        </authorList>
    </citation>
    <scope>NUCLEOTIDE SEQUENCE [LARGE SCALE GENOMIC DNA]</scope>
    <source>
        <strain evidence="3">SFB21</strain>
    </source>
</reference>
<dbReference type="PANTHER" id="PTHR36919">
    <property type="entry name" value="BLR1215 PROTEIN"/>
    <property type="match status" value="1"/>
</dbReference>
<proteinExistence type="predicted"/>
<organism evidence="3 4">
    <name type="scientific">Acinetobacter bouvetii</name>
    <dbReference type="NCBI Taxonomy" id="202951"/>
    <lineage>
        <taxon>Bacteria</taxon>
        <taxon>Pseudomonadati</taxon>
        <taxon>Pseudomonadota</taxon>
        <taxon>Gammaproteobacteria</taxon>
        <taxon>Moraxellales</taxon>
        <taxon>Moraxellaceae</taxon>
        <taxon>Acinetobacter</taxon>
    </lineage>
</organism>
<sequence length="172" mass="18724">MVTFKNCIIVVTFYTKAVNTRLGNEKKMKKIALALGLLGFTVLANAADPLNGTVWKTIDDKTKQPKAIVKFTEQKNGTLSASIQKTLTPGEENACTKCEGPYHNKSLKGLKIVHGLKNVGGTNYEEGTILDPSSGKTYKLKGQLIEGGKKLELRGFIGVSVLGRNQTWIRAN</sequence>
<accession>A0A811G5A4</accession>
<name>A0A811G5A4_9GAMM</name>
<dbReference type="Pfam" id="PF09917">
    <property type="entry name" value="DUF2147"/>
    <property type="match status" value="1"/>
</dbReference>
<dbReference type="Gene3D" id="2.40.128.520">
    <property type="match status" value="1"/>
</dbReference>
<feature type="signal peptide" evidence="1">
    <location>
        <begin position="1"/>
        <end position="46"/>
    </location>
</feature>
<keyword evidence="1" id="KW-0732">Signal</keyword>
<comment type="caution">
    <text evidence="3">The sequence shown here is derived from an EMBL/GenBank/DDBJ whole genome shotgun (WGS) entry which is preliminary data.</text>
</comment>
<dbReference type="Proteomes" id="UP000489961">
    <property type="component" value="Unassembled WGS sequence"/>
</dbReference>
<dbReference type="PANTHER" id="PTHR36919:SF3">
    <property type="entry name" value="BLL5882 PROTEIN"/>
    <property type="match status" value="1"/>
</dbReference>
<gene>
    <name evidence="3" type="ORF">SFB21_0088</name>
</gene>
<dbReference type="AlphaFoldDB" id="A0A811G5A4"/>
<evidence type="ECO:0000259" key="2">
    <source>
        <dbReference type="Pfam" id="PF09917"/>
    </source>
</evidence>
<feature type="domain" description="DUF2147" evidence="2">
    <location>
        <begin position="54"/>
        <end position="170"/>
    </location>
</feature>
<dbReference type="EMBL" id="CADDTS010000004">
    <property type="protein sequence ID" value="CAB1207288.1"/>
    <property type="molecule type" value="Genomic_DNA"/>
</dbReference>
<dbReference type="InterPro" id="IPR019223">
    <property type="entry name" value="DUF2147"/>
</dbReference>
<protein>
    <recommendedName>
        <fullName evidence="2">DUF2147 domain-containing protein</fullName>
    </recommendedName>
</protein>
<feature type="chain" id="PRO_5033032221" description="DUF2147 domain-containing protein" evidence="1">
    <location>
        <begin position="47"/>
        <end position="172"/>
    </location>
</feature>
<evidence type="ECO:0000313" key="3">
    <source>
        <dbReference type="EMBL" id="CAB1207288.1"/>
    </source>
</evidence>
<evidence type="ECO:0000256" key="1">
    <source>
        <dbReference type="SAM" id="SignalP"/>
    </source>
</evidence>